<evidence type="ECO:0000313" key="4">
    <source>
        <dbReference type="EMBL" id="MBB6491641.1"/>
    </source>
</evidence>
<comment type="similarity">
    <text evidence="1">Belongs to the CBP3 family.</text>
</comment>
<keyword evidence="5" id="KW-1185">Reference proteome</keyword>
<dbReference type="PANTHER" id="PTHR12184:SF1">
    <property type="entry name" value="UBIQUINOL-CYTOCHROME-C REDUCTASE COMPLEX ASSEMBLY FACTOR 1"/>
    <property type="match status" value="1"/>
</dbReference>
<dbReference type="PANTHER" id="PTHR12184">
    <property type="entry name" value="UBIQUINOL-CYTOCHROME C REDUCTASE COMPLEX ASSEMBLY FACTOR 1 FAMILY MEMBER"/>
    <property type="match status" value="1"/>
</dbReference>
<sequence length="305" mass="33812">MVAITRAMAAVLLKVMSDLKYRLVNDISSPLMNQSDGRTASMTLLYTSLCPFRDGKRHNHVVRHSSSPIMHNVTTVRAGASKRAQTALQFAPASVNQLLRGCNKAKQKRGAPREPIPGIFMIFGLFRKRNHNQIIVVRQYETLTFMARQPVFYTDYNVPDTVMGRFELLSVMMILFFRRTRSSATSGQELAQEIVDAFFEDIDYSIRELGIGDNSVPKRMKKLAGMFYGRLESYASAMDVDDRAALAVALQRNIYPKANEAAASMSALADWMLVAEAHLATVAEDQIATGSATLPVPDKVGQQAG</sequence>
<evidence type="ECO:0000313" key="5">
    <source>
        <dbReference type="Proteomes" id="UP000526625"/>
    </source>
</evidence>
<evidence type="ECO:0000256" key="2">
    <source>
        <dbReference type="ARBA" id="ARBA00006436"/>
    </source>
</evidence>
<dbReference type="EMBL" id="JACHBF010000005">
    <property type="protein sequence ID" value="MBB6491641.1"/>
    <property type="molecule type" value="Genomic_DNA"/>
</dbReference>
<evidence type="ECO:0000259" key="3">
    <source>
        <dbReference type="Pfam" id="PF03981"/>
    </source>
</evidence>
<organism evidence="4 5">
    <name type="scientific">Rhizobium tropici</name>
    <dbReference type="NCBI Taxonomy" id="398"/>
    <lineage>
        <taxon>Bacteria</taxon>
        <taxon>Pseudomonadati</taxon>
        <taxon>Pseudomonadota</taxon>
        <taxon>Alphaproteobacteria</taxon>
        <taxon>Hyphomicrobiales</taxon>
        <taxon>Rhizobiaceae</taxon>
        <taxon>Rhizobium/Agrobacterium group</taxon>
        <taxon>Rhizobium</taxon>
    </lineage>
</organism>
<name>A0ABR6QXU4_RHITR</name>
<gene>
    <name evidence="4" type="ORF">GGD45_002043</name>
</gene>
<dbReference type="InterPro" id="IPR021150">
    <property type="entry name" value="Ubiq_cyt_c_chap"/>
</dbReference>
<comment type="similarity">
    <text evidence="2">Belongs to the UPF0174 family.</text>
</comment>
<protein>
    <recommendedName>
        <fullName evidence="3">Ubiquinol-cytochrome c chaperone domain-containing protein</fullName>
    </recommendedName>
</protein>
<proteinExistence type="inferred from homology"/>
<feature type="domain" description="Ubiquinol-cytochrome c chaperone" evidence="3">
    <location>
        <begin position="155"/>
        <end position="292"/>
    </location>
</feature>
<accession>A0ABR6QXU4</accession>
<comment type="caution">
    <text evidence="4">The sequence shown here is derived from an EMBL/GenBank/DDBJ whole genome shotgun (WGS) entry which is preliminary data.</text>
</comment>
<dbReference type="Pfam" id="PF03981">
    <property type="entry name" value="Ubiq_cyt_C_chap"/>
    <property type="match status" value="1"/>
</dbReference>
<dbReference type="InterPro" id="IPR007129">
    <property type="entry name" value="Ubiqinol_cyt_c_chaperone_CPB3"/>
</dbReference>
<dbReference type="Proteomes" id="UP000526625">
    <property type="component" value="Unassembled WGS sequence"/>
</dbReference>
<evidence type="ECO:0000256" key="1">
    <source>
        <dbReference type="ARBA" id="ARBA00006407"/>
    </source>
</evidence>
<reference evidence="4 5" key="1">
    <citation type="submission" date="2020-08" db="EMBL/GenBank/DDBJ databases">
        <title>Genomic Encyclopedia of Type Strains, Phase IV (KMG-V): Genome sequencing to study the core and pangenomes of soil and plant-associated prokaryotes.</title>
        <authorList>
            <person name="Whitman W."/>
        </authorList>
    </citation>
    <scope>NUCLEOTIDE SEQUENCE [LARGE SCALE GENOMIC DNA]</scope>
    <source>
        <strain evidence="4 5">SEMIA 4059</strain>
    </source>
</reference>